<dbReference type="PANTHER" id="PTHR33514">
    <property type="entry name" value="PROTEIN ABCI12, CHLOROPLASTIC"/>
    <property type="match status" value="1"/>
</dbReference>
<feature type="transmembrane region" description="Helical" evidence="5">
    <location>
        <begin position="63"/>
        <end position="87"/>
    </location>
</feature>
<organism evidence="6 7">
    <name type="scientific">Oenococcus sicerae</name>
    <dbReference type="NCBI Taxonomy" id="2203724"/>
    <lineage>
        <taxon>Bacteria</taxon>
        <taxon>Bacillati</taxon>
        <taxon>Bacillota</taxon>
        <taxon>Bacilli</taxon>
        <taxon>Lactobacillales</taxon>
        <taxon>Lactobacillaceae</taxon>
        <taxon>Oenococcus</taxon>
    </lineage>
</organism>
<name>A0AAJ1RA81_9LACO</name>
<dbReference type="InterPro" id="IPR003339">
    <property type="entry name" value="ABC/ECF_trnsptr_transmembrane"/>
</dbReference>
<reference evidence="6" key="1">
    <citation type="submission" date="2019-01" db="EMBL/GenBank/DDBJ databases">
        <title>Oenococcus sicerae UCMA17102.</title>
        <authorList>
            <person name="Cousin F.J."/>
            <person name="Le Guellec R."/>
            <person name="Cretenet M."/>
        </authorList>
    </citation>
    <scope>NUCLEOTIDE SEQUENCE</scope>
    <source>
        <strain evidence="6">UCMA17102</strain>
    </source>
</reference>
<dbReference type="Proteomes" id="UP001167919">
    <property type="component" value="Unassembled WGS sequence"/>
</dbReference>
<evidence type="ECO:0000256" key="2">
    <source>
        <dbReference type="ARBA" id="ARBA00022692"/>
    </source>
</evidence>
<sequence>MNNIFGRFFSTDSVISRFDPRTKILIDFFFVIILLLANSWLTYGILVLFVLTGITASKIPIAVFWSGLKSIMSLVILMMLIQLVLIAPSSRSDVLLAVGWFKISESGLINSAIIALRFFLMILMTTLLTATTRPTQIADGISSLLKPLNRAGLDTKTFALLISMTLRFVPILSDEFSTIVDAQRSRGLSLKTGSFFKRVKALIPMIVPLISVAFNKALTLADTMELRGFINAKDRSSYHQLNYHKNDFIVLIIFLFVAFFVIFFSYAKL</sequence>
<dbReference type="EMBL" id="SDWY01000005">
    <property type="protein sequence ID" value="MDN6901034.1"/>
    <property type="molecule type" value="Genomic_DNA"/>
</dbReference>
<keyword evidence="2 5" id="KW-0812">Transmembrane</keyword>
<accession>A0AAJ1RA81</accession>
<feature type="transmembrane region" description="Helical" evidence="5">
    <location>
        <begin position="248"/>
        <end position="267"/>
    </location>
</feature>
<gene>
    <name evidence="6" type="ORF">EVC35_08550</name>
</gene>
<evidence type="ECO:0000256" key="5">
    <source>
        <dbReference type="SAM" id="Phobius"/>
    </source>
</evidence>
<protein>
    <submittedName>
        <fullName evidence="6">Energy-coupling factor transporter transmembrane protein EcfT</fullName>
    </submittedName>
</protein>
<comment type="subcellular location">
    <subcellularLocation>
        <location evidence="1">Membrane</location>
        <topology evidence="1">Multi-pass membrane protein</topology>
    </subcellularLocation>
</comment>
<proteinExistence type="predicted"/>
<evidence type="ECO:0000256" key="1">
    <source>
        <dbReference type="ARBA" id="ARBA00004141"/>
    </source>
</evidence>
<evidence type="ECO:0000256" key="4">
    <source>
        <dbReference type="ARBA" id="ARBA00023136"/>
    </source>
</evidence>
<dbReference type="PANTHER" id="PTHR33514:SF13">
    <property type="entry name" value="PROTEIN ABCI12, CHLOROPLASTIC"/>
    <property type="match status" value="1"/>
</dbReference>
<comment type="caution">
    <text evidence="6">The sequence shown here is derived from an EMBL/GenBank/DDBJ whole genome shotgun (WGS) entry which is preliminary data.</text>
</comment>
<feature type="transmembrane region" description="Helical" evidence="5">
    <location>
        <begin position="107"/>
        <end position="128"/>
    </location>
</feature>
<keyword evidence="3 5" id="KW-1133">Transmembrane helix</keyword>
<dbReference type="CDD" id="cd16914">
    <property type="entry name" value="EcfT"/>
    <property type="match status" value="1"/>
</dbReference>
<keyword evidence="4 5" id="KW-0472">Membrane</keyword>
<dbReference type="RefSeq" id="WP_301711513.1">
    <property type="nucleotide sequence ID" value="NZ_SDWY01000005.1"/>
</dbReference>
<feature type="transmembrane region" description="Helical" evidence="5">
    <location>
        <begin position="201"/>
        <end position="221"/>
    </location>
</feature>
<dbReference type="Pfam" id="PF02361">
    <property type="entry name" value="CbiQ"/>
    <property type="match status" value="1"/>
</dbReference>
<evidence type="ECO:0000313" key="6">
    <source>
        <dbReference type="EMBL" id="MDN6901034.1"/>
    </source>
</evidence>
<dbReference type="GO" id="GO:0005886">
    <property type="term" value="C:plasma membrane"/>
    <property type="evidence" value="ECO:0007669"/>
    <property type="project" value="TreeGrafter"/>
</dbReference>
<evidence type="ECO:0000313" key="7">
    <source>
        <dbReference type="Proteomes" id="UP001167919"/>
    </source>
</evidence>
<evidence type="ECO:0000256" key="3">
    <source>
        <dbReference type="ARBA" id="ARBA00022989"/>
    </source>
</evidence>
<dbReference type="AlphaFoldDB" id="A0AAJ1RA81"/>
<feature type="transmembrane region" description="Helical" evidence="5">
    <location>
        <begin position="28"/>
        <end position="51"/>
    </location>
</feature>